<dbReference type="Proteomes" id="UP001152795">
    <property type="component" value="Unassembled WGS sequence"/>
</dbReference>
<dbReference type="EMBL" id="CACRXK020017530">
    <property type="protein sequence ID" value="CAB4031315.1"/>
    <property type="molecule type" value="Genomic_DNA"/>
</dbReference>
<evidence type="ECO:0000313" key="1">
    <source>
        <dbReference type="EMBL" id="CAB4031315.1"/>
    </source>
</evidence>
<gene>
    <name evidence="1" type="ORF">PACLA_8A044490</name>
</gene>
<dbReference type="OrthoDB" id="8118845at2759"/>
<evidence type="ECO:0000313" key="2">
    <source>
        <dbReference type="Proteomes" id="UP001152795"/>
    </source>
</evidence>
<proteinExistence type="predicted"/>
<name>A0A6S7JG24_PARCT</name>
<sequence>MICPHGGMTIIRHNEIRDITADWLSEVCSETEKEPQLQPITGESIFPKSANKKEEARSDIKAKGFWCRQQSAFFDVRVLHPNAPSYRNSSIPSLYRNQEQMKKREYGDRIREIEHGSFTPLIFSTSGGLGKESTVAYKRIAELLAIKRKSEYGATLAWMRCCLSFALLRSAIACIRGSRKSAYQIKSKDIELGFSESQLCDN</sequence>
<dbReference type="AlphaFoldDB" id="A0A6S7JG24"/>
<organism evidence="1 2">
    <name type="scientific">Paramuricea clavata</name>
    <name type="common">Red gorgonian</name>
    <name type="synonym">Violescent sea-whip</name>
    <dbReference type="NCBI Taxonomy" id="317549"/>
    <lineage>
        <taxon>Eukaryota</taxon>
        <taxon>Metazoa</taxon>
        <taxon>Cnidaria</taxon>
        <taxon>Anthozoa</taxon>
        <taxon>Octocorallia</taxon>
        <taxon>Malacalcyonacea</taxon>
        <taxon>Plexauridae</taxon>
        <taxon>Paramuricea</taxon>
    </lineage>
</organism>
<accession>A0A6S7JG24</accession>
<comment type="caution">
    <text evidence="1">The sequence shown here is derived from an EMBL/GenBank/DDBJ whole genome shotgun (WGS) entry which is preliminary data.</text>
</comment>
<reference evidence="1" key="1">
    <citation type="submission" date="2020-04" db="EMBL/GenBank/DDBJ databases">
        <authorList>
            <person name="Alioto T."/>
            <person name="Alioto T."/>
            <person name="Gomez Garrido J."/>
        </authorList>
    </citation>
    <scope>NUCLEOTIDE SEQUENCE</scope>
    <source>
        <strain evidence="1">A484AB</strain>
    </source>
</reference>
<keyword evidence="2" id="KW-1185">Reference proteome</keyword>
<protein>
    <submittedName>
        <fullName evidence="1">Uncharacterized protein</fullName>
    </submittedName>
</protein>